<dbReference type="PROSITE" id="PS00118">
    <property type="entry name" value="PA2_HIS"/>
    <property type="match status" value="1"/>
</dbReference>
<dbReference type="SUPFAM" id="SSF48619">
    <property type="entry name" value="Phospholipase A2, PLA2"/>
    <property type="match status" value="2"/>
</dbReference>
<evidence type="ECO:0000256" key="2">
    <source>
        <dbReference type="ARBA" id="ARBA00007056"/>
    </source>
</evidence>
<feature type="domain" description="Phospholipase A2-like central" evidence="7">
    <location>
        <begin position="152"/>
        <end position="218"/>
    </location>
</feature>
<dbReference type="GO" id="GO:0005576">
    <property type="term" value="C:extracellular region"/>
    <property type="evidence" value="ECO:0007669"/>
    <property type="project" value="UniProtKB-SubCell"/>
</dbReference>
<keyword evidence="6" id="KW-0732">Signal</keyword>
<evidence type="ECO:0000313" key="9">
    <source>
        <dbReference type="Proteomes" id="UP000009136"/>
    </source>
</evidence>
<feature type="compositionally biased region" description="Low complexity" evidence="5">
    <location>
        <begin position="306"/>
        <end position="319"/>
    </location>
</feature>
<comment type="subcellular location">
    <subcellularLocation>
        <location evidence="1">Secreted</location>
    </subcellularLocation>
</comment>
<name>A0AAA9S3H8_BOVIN</name>
<dbReference type="InterPro" id="IPR016090">
    <property type="entry name" value="PLA2-like_dom"/>
</dbReference>
<dbReference type="GO" id="GO:0050482">
    <property type="term" value="P:arachidonate secretion"/>
    <property type="evidence" value="ECO:0007669"/>
    <property type="project" value="InterPro"/>
</dbReference>
<evidence type="ECO:0000256" key="5">
    <source>
        <dbReference type="SAM" id="MobiDB-lite"/>
    </source>
</evidence>
<evidence type="ECO:0000256" key="3">
    <source>
        <dbReference type="ARBA" id="ARBA00022525"/>
    </source>
</evidence>
<feature type="region of interest" description="Disordered" evidence="5">
    <location>
        <begin position="422"/>
        <end position="446"/>
    </location>
</feature>
<dbReference type="Proteomes" id="UP000009136">
    <property type="component" value="Chromosome 17"/>
</dbReference>
<feature type="domain" description="Phospholipase A2-like central" evidence="7">
    <location>
        <begin position="327"/>
        <end position="388"/>
    </location>
</feature>
<evidence type="ECO:0000256" key="6">
    <source>
        <dbReference type="SAM" id="SignalP"/>
    </source>
</evidence>
<dbReference type="Pfam" id="PF05826">
    <property type="entry name" value="Phospholip_A2_2"/>
    <property type="match status" value="2"/>
</dbReference>
<feature type="compositionally biased region" description="Low complexity" evidence="5">
    <location>
        <begin position="237"/>
        <end position="257"/>
    </location>
</feature>
<evidence type="ECO:0000313" key="8">
    <source>
        <dbReference type="Ensembl" id="ENSBTAP00000079660.1"/>
    </source>
</evidence>
<evidence type="ECO:0000256" key="4">
    <source>
        <dbReference type="ARBA" id="ARBA00049039"/>
    </source>
</evidence>
<dbReference type="PANTHER" id="PTHR12253">
    <property type="entry name" value="RH14732P"/>
    <property type="match status" value="1"/>
</dbReference>
<dbReference type="GeneTree" id="ENSGT00940000161662"/>
<reference evidence="8" key="3">
    <citation type="submission" date="2025-09" db="UniProtKB">
        <authorList>
            <consortium name="Ensembl"/>
        </authorList>
    </citation>
    <scope>IDENTIFICATION</scope>
    <source>
        <strain evidence="8">Hereford</strain>
    </source>
</reference>
<feature type="chain" id="PRO_5042160083" evidence="6">
    <location>
        <begin position="20"/>
        <end position="471"/>
    </location>
</feature>
<accession>A0AAA9S3H8</accession>
<feature type="region of interest" description="Disordered" evidence="5">
    <location>
        <begin position="237"/>
        <end position="319"/>
    </location>
</feature>
<comment type="similarity">
    <text evidence="2">Belongs to the phospholipase A2 family.</text>
</comment>
<gene>
    <name evidence="8" type="primary">PLA2G3</name>
</gene>
<dbReference type="GO" id="GO:0004623">
    <property type="term" value="F:phospholipase A2 activity"/>
    <property type="evidence" value="ECO:0007669"/>
    <property type="project" value="InterPro"/>
</dbReference>
<dbReference type="Ensembl" id="ENSBTAT00000112369.1">
    <property type="protein sequence ID" value="ENSBTAP00000079660.1"/>
    <property type="gene ID" value="ENSBTAG00000011962.6"/>
</dbReference>
<evidence type="ECO:0000256" key="1">
    <source>
        <dbReference type="ARBA" id="ARBA00004613"/>
    </source>
</evidence>
<dbReference type="InterPro" id="IPR036444">
    <property type="entry name" value="PLipase_A2_dom_sf"/>
</dbReference>
<reference evidence="8" key="1">
    <citation type="submission" date="2018-03" db="EMBL/GenBank/DDBJ databases">
        <title>ARS-UCD1.2.</title>
        <authorList>
            <person name="Rosen B.D."/>
            <person name="Bickhart D.M."/>
            <person name="Koren S."/>
            <person name="Schnabel R.D."/>
            <person name="Hall R."/>
            <person name="Zimin A."/>
            <person name="Dreischer C."/>
            <person name="Schultheiss S."/>
            <person name="Schroeder S.G."/>
            <person name="Elsik C.G."/>
            <person name="Couldrey C."/>
            <person name="Liu G.E."/>
            <person name="Van Tassell C.P."/>
            <person name="Phillippy A.M."/>
            <person name="Smith T.P.L."/>
            <person name="Medrano J.F."/>
        </authorList>
    </citation>
    <scope>NUCLEOTIDE SEQUENCE [LARGE SCALE GENOMIC DNA]</scope>
    <source>
        <strain evidence="8">Hereford</strain>
    </source>
</reference>
<organism evidence="8 9">
    <name type="scientific">Bos taurus</name>
    <name type="common">Bovine</name>
    <dbReference type="NCBI Taxonomy" id="9913"/>
    <lineage>
        <taxon>Eukaryota</taxon>
        <taxon>Metazoa</taxon>
        <taxon>Chordata</taxon>
        <taxon>Craniata</taxon>
        <taxon>Vertebrata</taxon>
        <taxon>Euteleostomi</taxon>
        <taxon>Mammalia</taxon>
        <taxon>Eutheria</taxon>
        <taxon>Laurasiatheria</taxon>
        <taxon>Artiodactyla</taxon>
        <taxon>Ruminantia</taxon>
        <taxon>Pecora</taxon>
        <taxon>Bovidae</taxon>
        <taxon>Bovinae</taxon>
        <taxon>Bos</taxon>
    </lineage>
</organism>
<keyword evidence="9" id="KW-1185">Reference proteome</keyword>
<reference evidence="8" key="2">
    <citation type="submission" date="2025-08" db="UniProtKB">
        <authorList>
            <consortium name="Ensembl"/>
        </authorList>
    </citation>
    <scope>IDENTIFICATION</scope>
    <source>
        <strain evidence="8">Hereford</strain>
    </source>
</reference>
<keyword evidence="3" id="KW-0964">Secreted</keyword>
<protein>
    <submittedName>
        <fullName evidence="8">Phospholipase A2 group III</fullName>
    </submittedName>
</protein>
<dbReference type="GO" id="GO:0006644">
    <property type="term" value="P:phospholipid metabolic process"/>
    <property type="evidence" value="ECO:0007669"/>
    <property type="project" value="InterPro"/>
</dbReference>
<comment type="catalytic activity">
    <reaction evidence="4">
        <text>1-hexadecanoyl-2-(9Z,12Z-octadecadienoyl)-sn-glycero-3-phosphoethanolamine + H2O = 1-hexadecanoyl-sn-glycero-3-phosphoethanolamine + (9Z,12Z)-octadecadienoate + H(+)</text>
        <dbReference type="Rhea" id="RHEA:40815"/>
        <dbReference type="ChEBI" id="CHEBI:15377"/>
        <dbReference type="ChEBI" id="CHEBI:15378"/>
        <dbReference type="ChEBI" id="CHEBI:30245"/>
        <dbReference type="ChEBI" id="CHEBI:73004"/>
        <dbReference type="ChEBI" id="CHEBI:73008"/>
    </reaction>
    <physiologicalReaction direction="left-to-right" evidence="4">
        <dbReference type="Rhea" id="RHEA:40816"/>
    </physiologicalReaction>
</comment>
<dbReference type="AlphaFoldDB" id="A0AAA9S3H8"/>
<feature type="region of interest" description="Disordered" evidence="5">
    <location>
        <begin position="120"/>
        <end position="142"/>
    </location>
</feature>
<evidence type="ECO:0000259" key="7">
    <source>
        <dbReference type="Pfam" id="PF05826"/>
    </source>
</evidence>
<feature type="compositionally biased region" description="Low complexity" evidence="5">
    <location>
        <begin position="279"/>
        <end position="289"/>
    </location>
</feature>
<dbReference type="Gene3D" id="1.20.90.10">
    <property type="entry name" value="Phospholipase A2 domain"/>
    <property type="match status" value="2"/>
</dbReference>
<feature type="compositionally biased region" description="Basic residues" evidence="5">
    <location>
        <begin position="422"/>
        <end position="436"/>
    </location>
</feature>
<sequence length="471" mass="51717">MGVLVALLGVLSFLGVAPGGSPTLHLHSTSCHLARPTASIPLGSLSFLGKDVQGLALFHARWDGHGRLQVCSRQDEPELTAAFRALCAGELTRGSFIHTPGPELQRALAILQSQWEACQGPAESPAGTREKRAAGQSGAPGIRHQRVKRGWTMPGTLWCGVGDSAGNSTELGVFQGPDLCCQEHDHCPQTVSPFQYNYGIRNYRFHTISHCSCDARCRRYGSVSLARLQPRTLYNASWSSPATPSSPSPQNTAPSQPRLMQHPQKWPSQQKESRHPSQAKATALQAPAASPGPAMLPRVQSEVTNPGLQGPQGGLKPQGVRQACRSFRRLDRCEHQIGPQETKFQLFNSARDPLFHCNCTRRLARFLRLHNPPVGAIMHQELLGMTCFKLAPPLDCAEVKDCSSDPRAIRVAAQHLRRLQQRRRQLQGSGTHHRQARPSEHPKAPTSFYDRCLQLTQGARGPKGQQKPWNQ</sequence>
<dbReference type="InterPro" id="IPR033113">
    <property type="entry name" value="PLA2_histidine"/>
</dbReference>
<proteinExistence type="inferred from homology"/>
<feature type="signal peptide" evidence="6">
    <location>
        <begin position="1"/>
        <end position="19"/>
    </location>
</feature>